<dbReference type="Pfam" id="PF01130">
    <property type="entry name" value="CD36"/>
    <property type="match status" value="1"/>
</dbReference>
<evidence type="ECO:0000256" key="6">
    <source>
        <dbReference type="ARBA" id="ARBA00023180"/>
    </source>
</evidence>
<dbReference type="InterPro" id="IPR002159">
    <property type="entry name" value="CD36_fam"/>
</dbReference>
<feature type="compositionally biased region" description="Polar residues" evidence="7">
    <location>
        <begin position="511"/>
        <end position="520"/>
    </location>
</feature>
<protein>
    <submittedName>
        <fullName evidence="11">Uncharacterized protein</fullName>
    </submittedName>
</protein>
<keyword evidence="10" id="KW-1185">Reference proteome</keyword>
<evidence type="ECO:0000256" key="9">
    <source>
        <dbReference type="SAM" id="SignalP"/>
    </source>
</evidence>
<feature type="signal peptide" evidence="9">
    <location>
        <begin position="1"/>
        <end position="20"/>
    </location>
</feature>
<keyword evidence="3 8" id="KW-0812">Transmembrane</keyword>
<dbReference type="Proteomes" id="UP000887566">
    <property type="component" value="Unplaced"/>
</dbReference>
<evidence type="ECO:0000256" key="7">
    <source>
        <dbReference type="SAM" id="MobiDB-lite"/>
    </source>
</evidence>
<evidence type="ECO:0000256" key="5">
    <source>
        <dbReference type="ARBA" id="ARBA00023136"/>
    </source>
</evidence>
<sequence length="520" mass="58520">MHRLVVSFELAIIILKVLWCQIITNRDDVVYFGRKPVVQEVGPYTFIETEHKRNMSWDGAGNSVWYQNYKTWTFNESLSCPTCKYSDYVTVPNAAFYALIGKMLTASHTATLPLWVLNVGLLLLGEYPIRTVPVRGVLFEGYDDPLISILNSGLFKEFLSDEAAQIKLLGFTVPNLPRMGYFVNYNNSADESYYVNTGKDCLSNGDRGCFGKIKTWANMDSLPEKWWSTPEARAINGSDGSLNPPFMEKTDVVYMFNSFLCRSLTLNFDSTTSYRSIPTYRFVAGKDVYDTTLPQNAGFRYNNIENAKYFFNTTALPPGMFPLRCFPGKNQDAPFNAIFSAPHFYYAPPEVVNSISGLNPNPDLHTPAVFDIEPTSGTPMEGLFRLQVSFPMYPLPFFSPQLNKLTKPYIIPTFWLESHVTINDNVYDTVVFTFVVLPKLILGIGIGLTLLAALIIVLSLFCAFRGRRQSKHNPPSGGGGNNWQDYVNVNDHLPDANDRNKDDVGVAGPSRETNVQSEKY</sequence>
<dbReference type="PRINTS" id="PR01609">
    <property type="entry name" value="CD36FAMILY"/>
</dbReference>
<dbReference type="AlphaFoldDB" id="A0A914V2F0"/>
<dbReference type="GO" id="GO:0005044">
    <property type="term" value="F:scavenger receptor activity"/>
    <property type="evidence" value="ECO:0007669"/>
    <property type="project" value="TreeGrafter"/>
</dbReference>
<evidence type="ECO:0000256" key="4">
    <source>
        <dbReference type="ARBA" id="ARBA00022989"/>
    </source>
</evidence>
<reference evidence="11" key="1">
    <citation type="submission" date="2022-11" db="UniProtKB">
        <authorList>
            <consortium name="WormBaseParasite"/>
        </authorList>
    </citation>
    <scope>IDENTIFICATION</scope>
</reference>
<comment type="similarity">
    <text evidence="2">Belongs to the CD36 family.</text>
</comment>
<proteinExistence type="inferred from homology"/>
<name>A0A914V2F0_9BILA</name>
<keyword evidence="6" id="KW-0325">Glycoprotein</keyword>
<evidence type="ECO:0000256" key="2">
    <source>
        <dbReference type="ARBA" id="ARBA00010532"/>
    </source>
</evidence>
<dbReference type="PANTHER" id="PTHR11923:SF55">
    <property type="entry name" value="SCAVENGER RECEPTOR (CD36 FAMILY) RELATED"/>
    <property type="match status" value="1"/>
</dbReference>
<comment type="subcellular location">
    <subcellularLocation>
        <location evidence="1">Membrane</location>
    </subcellularLocation>
</comment>
<dbReference type="WBParaSite" id="PSAMB.scaffold144size73127.g2487.t1">
    <property type="protein sequence ID" value="PSAMB.scaffold144size73127.g2487.t1"/>
    <property type="gene ID" value="PSAMB.scaffold144size73127.g2487"/>
</dbReference>
<evidence type="ECO:0000313" key="10">
    <source>
        <dbReference type="Proteomes" id="UP000887566"/>
    </source>
</evidence>
<dbReference type="GO" id="GO:0005737">
    <property type="term" value="C:cytoplasm"/>
    <property type="evidence" value="ECO:0007669"/>
    <property type="project" value="TreeGrafter"/>
</dbReference>
<feature type="chain" id="PRO_5036997682" evidence="9">
    <location>
        <begin position="21"/>
        <end position="520"/>
    </location>
</feature>
<evidence type="ECO:0000313" key="11">
    <source>
        <dbReference type="WBParaSite" id="PSAMB.scaffold144size73127.g2487.t1"/>
    </source>
</evidence>
<keyword evidence="5 8" id="KW-0472">Membrane</keyword>
<evidence type="ECO:0000256" key="8">
    <source>
        <dbReference type="SAM" id="Phobius"/>
    </source>
</evidence>
<keyword evidence="4 8" id="KW-1133">Transmembrane helix</keyword>
<feature type="region of interest" description="Disordered" evidence="7">
    <location>
        <begin position="471"/>
        <end position="520"/>
    </location>
</feature>
<evidence type="ECO:0000256" key="1">
    <source>
        <dbReference type="ARBA" id="ARBA00004370"/>
    </source>
</evidence>
<dbReference type="GO" id="GO:0016020">
    <property type="term" value="C:membrane"/>
    <property type="evidence" value="ECO:0007669"/>
    <property type="project" value="UniProtKB-SubCell"/>
</dbReference>
<accession>A0A914V2F0</accession>
<feature type="compositionally biased region" description="Basic and acidic residues" evidence="7">
    <location>
        <begin position="492"/>
        <end position="504"/>
    </location>
</feature>
<dbReference type="PANTHER" id="PTHR11923">
    <property type="entry name" value="SCAVENGER RECEPTOR CLASS B TYPE-1 SR-B1"/>
    <property type="match status" value="1"/>
</dbReference>
<evidence type="ECO:0000256" key="3">
    <source>
        <dbReference type="ARBA" id="ARBA00022692"/>
    </source>
</evidence>
<organism evidence="10 11">
    <name type="scientific">Plectus sambesii</name>
    <dbReference type="NCBI Taxonomy" id="2011161"/>
    <lineage>
        <taxon>Eukaryota</taxon>
        <taxon>Metazoa</taxon>
        <taxon>Ecdysozoa</taxon>
        <taxon>Nematoda</taxon>
        <taxon>Chromadorea</taxon>
        <taxon>Plectida</taxon>
        <taxon>Plectina</taxon>
        <taxon>Plectoidea</taxon>
        <taxon>Plectidae</taxon>
        <taxon>Plectus</taxon>
    </lineage>
</organism>
<keyword evidence="9" id="KW-0732">Signal</keyword>
<feature type="transmembrane region" description="Helical" evidence="8">
    <location>
        <begin position="440"/>
        <end position="464"/>
    </location>
</feature>